<feature type="active site" description="Proton donor" evidence="2">
    <location>
        <position position="36"/>
    </location>
</feature>
<dbReference type="Pfam" id="PF13563">
    <property type="entry name" value="2_5_RNA_ligase2"/>
    <property type="match status" value="1"/>
</dbReference>
<dbReference type="Proteomes" id="UP000236742">
    <property type="component" value="Unassembled WGS sequence"/>
</dbReference>
<dbReference type="Gene3D" id="3.90.1140.10">
    <property type="entry name" value="Cyclic phosphodiesterase"/>
    <property type="match status" value="1"/>
</dbReference>
<gene>
    <name evidence="3" type="ORF">SAMN05421751_10285</name>
</gene>
<dbReference type="HAMAP" id="MF_01940">
    <property type="entry name" value="RNA_CPDase"/>
    <property type="match status" value="1"/>
</dbReference>
<dbReference type="InterPro" id="IPR009097">
    <property type="entry name" value="Cyclic_Pdiesterase"/>
</dbReference>
<accession>A0A1H5T574</accession>
<dbReference type="GO" id="GO:0016874">
    <property type="term" value="F:ligase activity"/>
    <property type="evidence" value="ECO:0007669"/>
    <property type="project" value="UniProtKB-KW"/>
</dbReference>
<comment type="catalytic activity">
    <reaction evidence="2">
        <text>a 3'-end 2',3'-cyclophospho-ribonucleotide-RNA + H2O = a 3'-end 2'-phospho-ribonucleotide-RNA + H(+)</text>
        <dbReference type="Rhea" id="RHEA:11828"/>
        <dbReference type="Rhea" id="RHEA-COMP:10464"/>
        <dbReference type="Rhea" id="RHEA-COMP:17353"/>
        <dbReference type="ChEBI" id="CHEBI:15377"/>
        <dbReference type="ChEBI" id="CHEBI:15378"/>
        <dbReference type="ChEBI" id="CHEBI:83064"/>
        <dbReference type="ChEBI" id="CHEBI:173113"/>
        <dbReference type="EC" id="3.1.4.58"/>
    </reaction>
</comment>
<sequence length="184" mass="19984">MRAFLAIGLPDAAVRDIRRLQARLPVGRAVPRDNLHLTLAFLDDQPEEALEALDAELQALRAPGFDLRLSGLGVFGGRTPRVLFVVADPAPDLLGLREQVLSAARRAGIQPDRTRYRPHVTIARFGRGLSRGGAARLGRFIEAHGNFALPPVPVRAFGLFRSILHHEGAVHEELASYPLVEAGG</sequence>
<dbReference type="NCBIfam" id="TIGR02258">
    <property type="entry name" value="2_5_ligase"/>
    <property type="match status" value="1"/>
</dbReference>
<dbReference type="EMBL" id="FNVD01000002">
    <property type="protein sequence ID" value="SEF57914.1"/>
    <property type="molecule type" value="Genomic_DNA"/>
</dbReference>
<dbReference type="InterPro" id="IPR004175">
    <property type="entry name" value="RNA_CPDase"/>
</dbReference>
<protein>
    <recommendedName>
        <fullName evidence="2">RNA 2',3'-cyclic phosphodiesterase</fullName>
        <shortName evidence="2">RNA 2',3'-CPDase</shortName>
        <ecNumber evidence="2">3.1.4.58</ecNumber>
    </recommendedName>
</protein>
<comment type="similarity">
    <text evidence="2">Belongs to the 2H phosphoesterase superfamily. ThpR family.</text>
</comment>
<organism evidence="3 4">
    <name type="scientific">Jhaorihella thermophila</name>
    <dbReference type="NCBI Taxonomy" id="488547"/>
    <lineage>
        <taxon>Bacteria</taxon>
        <taxon>Pseudomonadati</taxon>
        <taxon>Pseudomonadota</taxon>
        <taxon>Alphaproteobacteria</taxon>
        <taxon>Rhodobacterales</taxon>
        <taxon>Paracoccaceae</taxon>
        <taxon>Jhaorihella</taxon>
    </lineage>
</organism>
<reference evidence="3 4" key="1">
    <citation type="submission" date="2016-10" db="EMBL/GenBank/DDBJ databases">
        <authorList>
            <person name="de Groot N.N."/>
        </authorList>
    </citation>
    <scope>NUCLEOTIDE SEQUENCE [LARGE SCALE GENOMIC DNA]</scope>
    <source>
        <strain evidence="3 4">DSM 23413</strain>
    </source>
</reference>
<feature type="short sequence motif" description="HXTX 1" evidence="2">
    <location>
        <begin position="36"/>
        <end position="39"/>
    </location>
</feature>
<feature type="short sequence motif" description="HXTX 2" evidence="2">
    <location>
        <begin position="119"/>
        <end position="122"/>
    </location>
</feature>
<name>A0A1H5T574_9RHOB</name>
<comment type="function">
    <text evidence="2">Hydrolyzes RNA 2',3'-cyclic phosphodiester to an RNA 2'-phosphomonoester.</text>
</comment>
<dbReference type="GO" id="GO:0008664">
    <property type="term" value="F:RNA 2',3'-cyclic 3'-phosphodiesterase activity"/>
    <property type="evidence" value="ECO:0007669"/>
    <property type="project" value="UniProtKB-EC"/>
</dbReference>
<evidence type="ECO:0000313" key="4">
    <source>
        <dbReference type="Proteomes" id="UP000236742"/>
    </source>
</evidence>
<keyword evidence="1 2" id="KW-0378">Hydrolase</keyword>
<dbReference type="OrthoDB" id="9793819at2"/>
<keyword evidence="3" id="KW-0436">Ligase</keyword>
<dbReference type="AlphaFoldDB" id="A0A1H5T574"/>
<dbReference type="EC" id="3.1.4.58" evidence="2"/>
<keyword evidence="4" id="KW-1185">Reference proteome</keyword>
<dbReference type="GO" id="GO:0004113">
    <property type="term" value="F:2',3'-cyclic-nucleotide 3'-phosphodiesterase activity"/>
    <property type="evidence" value="ECO:0007669"/>
    <property type="project" value="InterPro"/>
</dbReference>
<proteinExistence type="inferred from homology"/>
<evidence type="ECO:0000313" key="3">
    <source>
        <dbReference type="EMBL" id="SEF57914.1"/>
    </source>
</evidence>
<feature type="active site" description="Proton acceptor" evidence="2">
    <location>
        <position position="119"/>
    </location>
</feature>
<evidence type="ECO:0000256" key="1">
    <source>
        <dbReference type="ARBA" id="ARBA00022801"/>
    </source>
</evidence>
<evidence type="ECO:0000256" key="2">
    <source>
        <dbReference type="HAMAP-Rule" id="MF_01940"/>
    </source>
</evidence>
<dbReference type="PANTHER" id="PTHR35561:SF1">
    <property type="entry name" value="RNA 2',3'-CYCLIC PHOSPHODIESTERASE"/>
    <property type="match status" value="1"/>
</dbReference>
<dbReference type="RefSeq" id="WP_104006764.1">
    <property type="nucleotide sequence ID" value="NZ_FNVD01000002.1"/>
</dbReference>
<dbReference type="SUPFAM" id="SSF55144">
    <property type="entry name" value="LigT-like"/>
    <property type="match status" value="1"/>
</dbReference>
<dbReference type="PANTHER" id="PTHR35561">
    <property type="entry name" value="RNA 2',3'-CYCLIC PHOSPHODIESTERASE"/>
    <property type="match status" value="1"/>
</dbReference>